<dbReference type="EMBL" id="BJOD01000017">
    <property type="protein sequence ID" value="GED25903.1"/>
    <property type="molecule type" value="Genomic_DNA"/>
</dbReference>
<evidence type="ECO:0000256" key="1">
    <source>
        <dbReference type="SAM" id="Phobius"/>
    </source>
</evidence>
<keyword evidence="1" id="KW-0472">Membrane</keyword>
<keyword evidence="1" id="KW-1133">Transmembrane helix</keyword>
<dbReference type="InterPro" id="IPR021683">
    <property type="entry name" value="DUF3267"/>
</dbReference>
<comment type="caution">
    <text evidence="2">The sequence shown here is derived from an EMBL/GenBank/DDBJ whole genome shotgun (WGS) entry which is preliminary data.</text>
</comment>
<feature type="transmembrane region" description="Helical" evidence="1">
    <location>
        <begin position="51"/>
        <end position="75"/>
    </location>
</feature>
<evidence type="ECO:0000313" key="3">
    <source>
        <dbReference type="Proteomes" id="UP000317180"/>
    </source>
</evidence>
<dbReference type="GeneID" id="82812622"/>
<dbReference type="Pfam" id="PF11667">
    <property type="entry name" value="DUF3267"/>
    <property type="match status" value="1"/>
</dbReference>
<reference evidence="2 3" key="1">
    <citation type="submission" date="2019-06" db="EMBL/GenBank/DDBJ databases">
        <title>Whole genome shotgun sequence of Brevibacillus agri NBRC 15538.</title>
        <authorList>
            <person name="Hosoyama A."/>
            <person name="Uohara A."/>
            <person name="Ohji S."/>
            <person name="Ichikawa N."/>
        </authorList>
    </citation>
    <scope>NUCLEOTIDE SEQUENCE [LARGE SCALE GENOMIC DNA]</scope>
    <source>
        <strain evidence="2 3">NBRC 15538</strain>
    </source>
</reference>
<feature type="transmembrane region" description="Helical" evidence="1">
    <location>
        <begin position="17"/>
        <end position="39"/>
    </location>
</feature>
<evidence type="ECO:0000313" key="2">
    <source>
        <dbReference type="EMBL" id="GED25903.1"/>
    </source>
</evidence>
<gene>
    <name evidence="2" type="ORF">BAG01nite_20050</name>
</gene>
<keyword evidence="3" id="KW-1185">Reference proteome</keyword>
<keyword evidence="1" id="KW-0812">Transmembrane</keyword>
<feature type="transmembrane region" description="Helical" evidence="1">
    <location>
        <begin position="135"/>
        <end position="154"/>
    </location>
</feature>
<organism evidence="2 3">
    <name type="scientific">Brevibacillus agri</name>
    <dbReference type="NCBI Taxonomy" id="51101"/>
    <lineage>
        <taxon>Bacteria</taxon>
        <taxon>Bacillati</taxon>
        <taxon>Bacillota</taxon>
        <taxon>Bacilli</taxon>
        <taxon>Bacillales</taxon>
        <taxon>Paenibacillaceae</taxon>
        <taxon>Brevibacillus</taxon>
    </lineage>
</organism>
<proteinExistence type="predicted"/>
<name>A0ABQ0SQH8_9BACL</name>
<dbReference type="Proteomes" id="UP000317180">
    <property type="component" value="Unassembled WGS sequence"/>
</dbReference>
<feature type="transmembrane region" description="Helical" evidence="1">
    <location>
        <begin position="110"/>
        <end position="129"/>
    </location>
</feature>
<evidence type="ECO:0008006" key="4">
    <source>
        <dbReference type="Google" id="ProtNLM"/>
    </source>
</evidence>
<protein>
    <recommendedName>
        <fullName evidence="4">DUF3267 domain-containing protein</fullName>
    </recommendedName>
</protein>
<sequence length="184" mass="20769">MEPNYVKKQVILQPLKANLLACVCFLLFVPAALFAFLYQTTLAFTLSFGDFFLFFLAVAVGVIVHELLHGVGFLLSRQVSVADIRFGVVWRKLVLYACCLKPISIGSYRFAVLLPNLLLGVLPLFLAYFFHSIFWYLWSIAMLLGGFGDLYILWTLRAFPKQTKIADSPDSIGYVAYVPDPKQL</sequence>
<dbReference type="RefSeq" id="WP_235694757.1">
    <property type="nucleotide sequence ID" value="NZ_BJOD01000017.1"/>
</dbReference>
<accession>A0ABQ0SQH8</accession>